<dbReference type="Proteomes" id="UP000825002">
    <property type="component" value="Unassembled WGS sequence"/>
</dbReference>
<keyword evidence="8" id="KW-0539">Nucleus</keyword>
<evidence type="ECO:0000256" key="9">
    <source>
        <dbReference type="ARBA" id="ARBA00023274"/>
    </source>
</evidence>
<gene>
    <name evidence="12" type="primary">SNRPB</name>
    <name evidence="12" type="ORF">GZH46_00625</name>
</gene>
<dbReference type="Gene3D" id="2.30.30.100">
    <property type="match status" value="1"/>
</dbReference>
<comment type="caution">
    <text evidence="12">The sequence shown here is derived from an EMBL/GenBank/DDBJ whole genome shotgun (WGS) entry which is preliminary data.</text>
</comment>
<evidence type="ECO:0000256" key="2">
    <source>
        <dbReference type="ARBA" id="ARBA00004496"/>
    </source>
</evidence>
<dbReference type="InterPro" id="IPR050914">
    <property type="entry name" value="snRNP_SmB/NAA38-like"/>
</dbReference>
<evidence type="ECO:0000256" key="5">
    <source>
        <dbReference type="ARBA" id="ARBA00022664"/>
    </source>
</evidence>
<evidence type="ECO:0000313" key="13">
    <source>
        <dbReference type="Proteomes" id="UP000825002"/>
    </source>
</evidence>
<dbReference type="InterPro" id="IPR010920">
    <property type="entry name" value="LSM_dom_sf"/>
</dbReference>
<organism evidence="12 13">
    <name type="scientific">Fragariocoptes setiger</name>
    <dbReference type="NCBI Taxonomy" id="1670756"/>
    <lineage>
        <taxon>Eukaryota</taxon>
        <taxon>Metazoa</taxon>
        <taxon>Ecdysozoa</taxon>
        <taxon>Arthropoda</taxon>
        <taxon>Chelicerata</taxon>
        <taxon>Arachnida</taxon>
        <taxon>Acari</taxon>
        <taxon>Acariformes</taxon>
        <taxon>Trombidiformes</taxon>
        <taxon>Prostigmata</taxon>
        <taxon>Eupodina</taxon>
        <taxon>Eriophyoidea</taxon>
        <taxon>Phytoptidae</taxon>
        <taxon>Fragariocoptes</taxon>
    </lineage>
</organism>
<dbReference type="GO" id="GO:1990904">
    <property type="term" value="C:ribonucleoprotein complex"/>
    <property type="evidence" value="ECO:0007669"/>
    <property type="project" value="UniProtKB-KW"/>
</dbReference>
<keyword evidence="13" id="KW-1185">Reference proteome</keyword>
<evidence type="ECO:0000256" key="7">
    <source>
        <dbReference type="ARBA" id="ARBA00023187"/>
    </source>
</evidence>
<dbReference type="PANTHER" id="PTHR10701">
    <property type="entry name" value="SMALL NUCLEAR RIBONUCLEOPROTEIN-ASSOCIATED PROTEIN B AND N"/>
    <property type="match status" value="1"/>
</dbReference>
<dbReference type="InterPro" id="IPR001163">
    <property type="entry name" value="Sm_dom_euk/arc"/>
</dbReference>
<keyword evidence="4" id="KW-0963">Cytoplasm</keyword>
<dbReference type="SMART" id="SM00651">
    <property type="entry name" value="Sm"/>
    <property type="match status" value="1"/>
</dbReference>
<evidence type="ECO:0000256" key="3">
    <source>
        <dbReference type="ARBA" id="ARBA00009123"/>
    </source>
</evidence>
<feature type="domain" description="Sm" evidence="11">
    <location>
        <begin position="4"/>
        <end position="95"/>
    </location>
</feature>
<feature type="non-terminal residue" evidence="12">
    <location>
        <position position="1"/>
    </location>
</feature>
<evidence type="ECO:0000256" key="10">
    <source>
        <dbReference type="ARBA" id="ARBA00041355"/>
    </source>
</evidence>
<dbReference type="EMBL" id="JAIFTH010000071">
    <property type="protein sequence ID" value="KAG9510820.1"/>
    <property type="molecule type" value="Genomic_DNA"/>
</dbReference>
<evidence type="ECO:0000256" key="4">
    <source>
        <dbReference type="ARBA" id="ARBA00022490"/>
    </source>
</evidence>
<evidence type="ECO:0000313" key="12">
    <source>
        <dbReference type="EMBL" id="KAG9510820.1"/>
    </source>
</evidence>
<comment type="similarity">
    <text evidence="3">Belongs to the snRNP SmB/SmN family.</text>
</comment>
<reference evidence="12 13" key="1">
    <citation type="submission" date="2020-10" db="EMBL/GenBank/DDBJ databases">
        <authorList>
            <person name="Klimov P.B."/>
            <person name="Dyachkov S.M."/>
            <person name="Chetverikov P.E."/>
        </authorList>
    </citation>
    <scope>NUCLEOTIDE SEQUENCE [LARGE SCALE GENOMIC DNA]</scope>
    <source>
        <strain evidence="12">BMOC 18-1129-001#AD2665</strain>
        <tissue evidence="12">Entire mites</tissue>
    </source>
</reference>
<proteinExistence type="inferred from homology"/>
<evidence type="ECO:0000256" key="8">
    <source>
        <dbReference type="ARBA" id="ARBA00023242"/>
    </source>
</evidence>
<keyword evidence="5" id="KW-0507">mRNA processing</keyword>
<evidence type="ECO:0000256" key="6">
    <source>
        <dbReference type="ARBA" id="ARBA00022884"/>
    </source>
</evidence>
<dbReference type="PANTHER" id="PTHR10701:SF0">
    <property type="entry name" value="SMALL NUCLEAR RIBONUCLEOPROTEIN-ASSOCIATED PROTEIN B"/>
    <property type="match status" value="1"/>
</dbReference>
<sequence length="134" mass="15163">MTVSKNSKMLQYLNYRMRVQLQDHRYLVGTMMGFDKHMNLILADCEEFRRLKAKKGSTNDASTSTTQREREEKRVLGFVLLRGEHVVSFTVEGPPPQEDDRVPRVPIPAAVPGVGMARPVGRGMPLPIPQPRFG</sequence>
<evidence type="ECO:0000256" key="1">
    <source>
        <dbReference type="ARBA" id="ARBA00004123"/>
    </source>
</evidence>
<keyword evidence="7" id="KW-0508">mRNA splicing</keyword>
<keyword evidence="9 12" id="KW-0687">Ribonucleoprotein</keyword>
<dbReference type="PROSITE" id="PS52002">
    <property type="entry name" value="SM"/>
    <property type="match status" value="1"/>
</dbReference>
<dbReference type="Pfam" id="PF01423">
    <property type="entry name" value="LSM"/>
    <property type="match status" value="1"/>
</dbReference>
<accession>A0ABQ7SBM4</accession>
<dbReference type="SUPFAM" id="SSF50182">
    <property type="entry name" value="Sm-like ribonucleoproteins"/>
    <property type="match status" value="1"/>
</dbReference>
<dbReference type="CDD" id="cd01717">
    <property type="entry name" value="Sm_B"/>
    <property type="match status" value="1"/>
</dbReference>
<name>A0ABQ7SBM4_9ACAR</name>
<keyword evidence="6" id="KW-0694">RNA-binding</keyword>
<evidence type="ECO:0000259" key="11">
    <source>
        <dbReference type="PROSITE" id="PS52002"/>
    </source>
</evidence>
<comment type="subcellular location">
    <subcellularLocation>
        <location evidence="2">Cytoplasm</location>
    </subcellularLocation>
    <subcellularLocation>
        <location evidence="1">Nucleus</location>
    </subcellularLocation>
</comment>
<protein>
    <recommendedName>
        <fullName evidence="10">Sm protein B</fullName>
    </recommendedName>
</protein>
<dbReference type="InterPro" id="IPR047575">
    <property type="entry name" value="Sm"/>
</dbReference>